<dbReference type="AlphaFoldDB" id="A0A3L6F023"/>
<dbReference type="Proteomes" id="UP000251960">
    <property type="component" value="Chromosome 4"/>
</dbReference>
<feature type="transmembrane region" description="Helical" evidence="1">
    <location>
        <begin position="30"/>
        <end position="53"/>
    </location>
</feature>
<sequence length="122" mass="13960">MCRRISSVAIHSIHTHNIIPSHPHLPPALFIIYGSDCLLSAATQYCSWLLLVFRRWMRRKHAPSSALPHTTIWMSGCGRILTRAMSPVLGMFPTTSPSLRMGRRRIPSLWIRFPRSTPRTKT</sequence>
<organism evidence="2 3">
    <name type="scientific">Zea mays</name>
    <name type="common">Maize</name>
    <dbReference type="NCBI Taxonomy" id="4577"/>
    <lineage>
        <taxon>Eukaryota</taxon>
        <taxon>Viridiplantae</taxon>
        <taxon>Streptophyta</taxon>
        <taxon>Embryophyta</taxon>
        <taxon>Tracheophyta</taxon>
        <taxon>Spermatophyta</taxon>
        <taxon>Magnoliopsida</taxon>
        <taxon>Liliopsida</taxon>
        <taxon>Poales</taxon>
        <taxon>Poaceae</taxon>
        <taxon>PACMAD clade</taxon>
        <taxon>Panicoideae</taxon>
        <taxon>Andropogonodae</taxon>
        <taxon>Andropogoneae</taxon>
        <taxon>Tripsacinae</taxon>
        <taxon>Zea</taxon>
    </lineage>
</organism>
<comment type="caution">
    <text evidence="2">The sequence shown here is derived from an EMBL/GenBank/DDBJ whole genome shotgun (WGS) entry which is preliminary data.</text>
</comment>
<keyword evidence="1" id="KW-0812">Transmembrane</keyword>
<dbReference type="EMBL" id="NCVQ01000005">
    <property type="protein sequence ID" value="PWZ25641.1"/>
    <property type="molecule type" value="Genomic_DNA"/>
</dbReference>
<evidence type="ECO:0000256" key="1">
    <source>
        <dbReference type="SAM" id="Phobius"/>
    </source>
</evidence>
<keyword evidence="1" id="KW-0472">Membrane</keyword>
<keyword evidence="1" id="KW-1133">Transmembrane helix</keyword>
<evidence type="ECO:0000313" key="2">
    <source>
        <dbReference type="EMBL" id="PWZ25641.1"/>
    </source>
</evidence>
<accession>A0A3L6F023</accession>
<reference evidence="2 3" key="1">
    <citation type="journal article" date="2018" name="Nat. Genet.">
        <title>Extensive intraspecific gene order and gene structural variations between Mo17 and other maize genomes.</title>
        <authorList>
            <person name="Sun S."/>
            <person name="Zhou Y."/>
            <person name="Chen J."/>
            <person name="Shi J."/>
            <person name="Zhao H."/>
            <person name="Zhao H."/>
            <person name="Song W."/>
            <person name="Zhang M."/>
            <person name="Cui Y."/>
            <person name="Dong X."/>
            <person name="Liu H."/>
            <person name="Ma X."/>
            <person name="Jiao Y."/>
            <person name="Wang B."/>
            <person name="Wei X."/>
            <person name="Stein J.C."/>
            <person name="Glaubitz J.C."/>
            <person name="Lu F."/>
            <person name="Yu G."/>
            <person name="Liang C."/>
            <person name="Fengler K."/>
            <person name="Li B."/>
            <person name="Rafalski A."/>
            <person name="Schnable P.S."/>
            <person name="Ware D.H."/>
            <person name="Buckler E.S."/>
            <person name="Lai J."/>
        </authorList>
    </citation>
    <scope>NUCLEOTIDE SEQUENCE [LARGE SCALE GENOMIC DNA]</scope>
    <source>
        <strain evidence="3">cv. Missouri 17</strain>
        <tissue evidence="2">Seedling</tissue>
    </source>
</reference>
<proteinExistence type="predicted"/>
<protein>
    <submittedName>
        <fullName evidence="2">Uncharacterized protein</fullName>
    </submittedName>
</protein>
<evidence type="ECO:0000313" key="3">
    <source>
        <dbReference type="Proteomes" id="UP000251960"/>
    </source>
</evidence>
<name>A0A3L6F023_MAIZE</name>
<gene>
    <name evidence="2" type="ORF">Zm00014a_017198</name>
</gene>